<protein>
    <submittedName>
        <fullName evidence="3">PrsW family intramembrane metalloprotease</fullName>
    </submittedName>
</protein>
<comment type="caution">
    <text evidence="3">The sequence shown here is derived from an EMBL/GenBank/DDBJ whole genome shotgun (WGS) entry which is preliminary data.</text>
</comment>
<dbReference type="Proteomes" id="UP001597326">
    <property type="component" value="Unassembled WGS sequence"/>
</dbReference>
<dbReference type="Pfam" id="PF13367">
    <property type="entry name" value="PrsW-protease"/>
    <property type="match status" value="1"/>
</dbReference>
<dbReference type="GO" id="GO:0008237">
    <property type="term" value="F:metallopeptidase activity"/>
    <property type="evidence" value="ECO:0007669"/>
    <property type="project" value="UniProtKB-KW"/>
</dbReference>
<evidence type="ECO:0000256" key="1">
    <source>
        <dbReference type="SAM" id="MobiDB-lite"/>
    </source>
</evidence>
<dbReference type="PANTHER" id="PTHR36844:SF1">
    <property type="entry name" value="PROTEASE PRSW"/>
    <property type="match status" value="1"/>
</dbReference>
<feature type="transmembrane region" description="Helical" evidence="2">
    <location>
        <begin position="310"/>
        <end position="328"/>
    </location>
</feature>
<feature type="transmembrane region" description="Helical" evidence="2">
    <location>
        <begin position="279"/>
        <end position="298"/>
    </location>
</feature>
<evidence type="ECO:0000313" key="3">
    <source>
        <dbReference type="EMBL" id="MFD1890234.1"/>
    </source>
</evidence>
<keyword evidence="2" id="KW-0812">Transmembrane</keyword>
<feature type="region of interest" description="Disordered" evidence="1">
    <location>
        <begin position="457"/>
        <end position="479"/>
    </location>
</feature>
<dbReference type="EMBL" id="JBHUFZ010000018">
    <property type="protein sequence ID" value="MFD1890234.1"/>
    <property type="molecule type" value="Genomic_DNA"/>
</dbReference>
<keyword evidence="2" id="KW-1133">Transmembrane helix</keyword>
<keyword evidence="3" id="KW-0378">Hydrolase</keyword>
<dbReference type="InterPro" id="IPR026898">
    <property type="entry name" value="PrsW"/>
</dbReference>
<accession>A0ABW4RWM3</accession>
<feature type="compositionally biased region" description="Polar residues" evidence="1">
    <location>
        <begin position="469"/>
        <end position="479"/>
    </location>
</feature>
<proteinExistence type="predicted"/>
<keyword evidence="3" id="KW-0482">Metalloprotease</keyword>
<dbReference type="PANTHER" id="PTHR36844">
    <property type="entry name" value="PROTEASE PRSW"/>
    <property type="match status" value="1"/>
</dbReference>
<evidence type="ECO:0000313" key="4">
    <source>
        <dbReference type="Proteomes" id="UP001597326"/>
    </source>
</evidence>
<reference evidence="4" key="1">
    <citation type="journal article" date="2019" name="Int. J. Syst. Evol. Microbiol.">
        <title>The Global Catalogue of Microorganisms (GCM) 10K type strain sequencing project: providing services to taxonomists for standard genome sequencing and annotation.</title>
        <authorList>
            <consortium name="The Broad Institute Genomics Platform"/>
            <consortium name="The Broad Institute Genome Sequencing Center for Infectious Disease"/>
            <person name="Wu L."/>
            <person name="Ma J."/>
        </authorList>
    </citation>
    <scope>NUCLEOTIDE SEQUENCE [LARGE SCALE GENOMIC DNA]</scope>
    <source>
        <strain evidence="4">CAIM 431</strain>
    </source>
</reference>
<feature type="transmembrane region" description="Helical" evidence="2">
    <location>
        <begin position="54"/>
        <end position="73"/>
    </location>
</feature>
<feature type="transmembrane region" description="Helical" evidence="2">
    <location>
        <begin position="169"/>
        <end position="191"/>
    </location>
</feature>
<sequence>MSSSTPRHRGWTLTGALEPSATVRPERRARALNGLPRKDVEGQGFWMRQLTDPWNWLTLVLVQLYALALWLVWRQMHPDQVFEQGVIPGIDWETAKKCARLAAPTAAVWSAFFILVDRVRPMRLRWWALAFGWGSCMAIWISLNVNSWAATLLNVSAAPGDPAAQARPAVFVAPFVEEASKGTFVFLLAILMRYRIVSALQAVSLSGLCAIGFAFTENIVYYARGYIYGSVTAGAGDVEEAVQQLVLLRGVITSYGHPLFTMFIGLGMVLGLRTRSKLVRVLAPLTGFVVAAFGHMAFNGMSSVSNMGMVRLLVQFAVVVAFMLFVLLRQELKEYKRVGTRLADYVLMGWLPASDPAVYGRMRSRFRLLLVALFRGPRTWLATLRLMRTLTELAYLRDAMVRGIVDEAGQEREKELLARAKVLRSQGLSDPAGLRLEIPWHRLAVWRRRRPAVAPQAWAAPGSPAPVPVQQQSWPAPPR</sequence>
<keyword evidence="3" id="KW-0645">Protease</keyword>
<feature type="transmembrane region" description="Helical" evidence="2">
    <location>
        <begin position="255"/>
        <end position="272"/>
    </location>
</feature>
<gene>
    <name evidence="3" type="ORF">ACFSCS_08575</name>
</gene>
<keyword evidence="4" id="KW-1185">Reference proteome</keyword>
<feature type="transmembrane region" description="Helical" evidence="2">
    <location>
        <begin position="203"/>
        <end position="223"/>
    </location>
</feature>
<keyword evidence="2" id="KW-0472">Membrane</keyword>
<organism evidence="3 4">
    <name type="scientific">Luteococcus peritonei</name>
    <dbReference type="NCBI Taxonomy" id="88874"/>
    <lineage>
        <taxon>Bacteria</taxon>
        <taxon>Bacillati</taxon>
        <taxon>Actinomycetota</taxon>
        <taxon>Actinomycetes</taxon>
        <taxon>Propionibacteriales</taxon>
        <taxon>Propionibacteriaceae</taxon>
        <taxon>Luteococcus</taxon>
    </lineage>
</organism>
<name>A0ABW4RWM3_9ACTN</name>
<dbReference type="RefSeq" id="WP_343873247.1">
    <property type="nucleotide sequence ID" value="NZ_BAAAIX010000015.1"/>
</dbReference>
<evidence type="ECO:0000256" key="2">
    <source>
        <dbReference type="SAM" id="Phobius"/>
    </source>
</evidence>
<feature type="transmembrane region" description="Helical" evidence="2">
    <location>
        <begin position="126"/>
        <end position="149"/>
    </location>
</feature>